<dbReference type="InterPro" id="IPR000219">
    <property type="entry name" value="DH_dom"/>
</dbReference>
<gene>
    <name evidence="4" type="ORF">EB796_021598</name>
</gene>
<comment type="caution">
    <text evidence="4">The sequence shown here is derived from an EMBL/GenBank/DDBJ whole genome shotgun (WGS) entry which is preliminary data.</text>
</comment>
<dbReference type="SUPFAM" id="SSF48065">
    <property type="entry name" value="DBL homology domain (DH-domain)"/>
    <property type="match status" value="1"/>
</dbReference>
<dbReference type="Proteomes" id="UP000593567">
    <property type="component" value="Unassembled WGS sequence"/>
</dbReference>
<evidence type="ECO:0000259" key="3">
    <source>
        <dbReference type="PROSITE" id="PS50010"/>
    </source>
</evidence>
<dbReference type="PANTHER" id="PTHR22826">
    <property type="entry name" value="RHO GUANINE EXCHANGE FACTOR-RELATED"/>
    <property type="match status" value="1"/>
</dbReference>
<keyword evidence="5" id="KW-1185">Reference proteome</keyword>
<dbReference type="Gene3D" id="1.20.900.10">
    <property type="entry name" value="Dbl homology (DH) domain"/>
    <property type="match status" value="1"/>
</dbReference>
<name>A0A7J7J371_BUGNE</name>
<evidence type="ECO:0000313" key="5">
    <source>
        <dbReference type="Proteomes" id="UP000593567"/>
    </source>
</evidence>
<keyword evidence="1" id="KW-0344">Guanine-nucleotide releasing factor</keyword>
<evidence type="ECO:0000313" key="4">
    <source>
        <dbReference type="EMBL" id="KAF6020101.1"/>
    </source>
</evidence>
<organism evidence="4 5">
    <name type="scientific">Bugula neritina</name>
    <name type="common">Brown bryozoan</name>
    <name type="synonym">Sertularia neritina</name>
    <dbReference type="NCBI Taxonomy" id="10212"/>
    <lineage>
        <taxon>Eukaryota</taxon>
        <taxon>Metazoa</taxon>
        <taxon>Spiralia</taxon>
        <taxon>Lophotrochozoa</taxon>
        <taxon>Bryozoa</taxon>
        <taxon>Gymnolaemata</taxon>
        <taxon>Cheilostomatida</taxon>
        <taxon>Flustrina</taxon>
        <taxon>Buguloidea</taxon>
        <taxon>Bugulidae</taxon>
        <taxon>Bugula</taxon>
    </lineage>
</organism>
<dbReference type="OrthoDB" id="10004999at2759"/>
<dbReference type="GO" id="GO:0005737">
    <property type="term" value="C:cytoplasm"/>
    <property type="evidence" value="ECO:0007669"/>
    <property type="project" value="TreeGrafter"/>
</dbReference>
<evidence type="ECO:0000256" key="2">
    <source>
        <dbReference type="SAM" id="MobiDB-lite"/>
    </source>
</evidence>
<dbReference type="AlphaFoldDB" id="A0A7J7J371"/>
<sequence length="457" mass="51581">MCPIATGHQNNRVRDKKNSSKRGESLGSVTSDTSSMMSSYTIEEKYHKSETDHHSESSELLSESSDQFTALAKEVSELTTETSQTPDSAVAKWRRGSIKALKARFSKKKTRQDMLDDRSDQSLNVNTGIFEKSLTMEEEKSLAKTRSKLIEDLVESERKYADELKVLYMRPIAEAGDSVSTELYANQTLLFANLEELYEFSSKTFLPELIDSAGSPSLIASAFKNRVKDLSKFKEYCTSRSRAEVLLRQLANDTFLIECAQKTSSTLHSQLLLPARHMSSYNTFLQSMYSNLKDDLEAQRDTQLVLSLLSDTMQTATNLLHQVTIDGYHLSDSSLQKTSETSAKFVFRCNNESYLIQCEVTEQPFWYENIMFAVNNCENKSQEYSSNRGHKSSMAPLPLNSFNHTPAPKLQSPLQDDVVLAADPDVDMFDLDNDTDAFDEMTRSHNSNSFNEVKNGI</sequence>
<feature type="compositionally biased region" description="Basic and acidic residues" evidence="2">
    <location>
        <begin position="42"/>
        <end position="57"/>
    </location>
</feature>
<dbReference type="Pfam" id="PF00621">
    <property type="entry name" value="RhoGEF"/>
    <property type="match status" value="1"/>
</dbReference>
<dbReference type="GO" id="GO:0005085">
    <property type="term" value="F:guanyl-nucleotide exchange factor activity"/>
    <property type="evidence" value="ECO:0007669"/>
    <property type="project" value="UniProtKB-KW"/>
</dbReference>
<proteinExistence type="predicted"/>
<accession>A0A7J7J371</accession>
<dbReference type="InterPro" id="IPR035899">
    <property type="entry name" value="DBL_dom_sf"/>
</dbReference>
<dbReference type="SMART" id="SM00325">
    <property type="entry name" value="RhoGEF"/>
    <property type="match status" value="1"/>
</dbReference>
<feature type="compositionally biased region" description="Basic and acidic residues" evidence="2">
    <location>
        <begin position="12"/>
        <end position="24"/>
    </location>
</feature>
<feature type="compositionally biased region" description="Low complexity" evidence="2">
    <location>
        <begin position="28"/>
        <end position="39"/>
    </location>
</feature>
<dbReference type="EMBL" id="VXIV02003193">
    <property type="protein sequence ID" value="KAF6020101.1"/>
    <property type="molecule type" value="Genomic_DNA"/>
</dbReference>
<dbReference type="PROSITE" id="PS50010">
    <property type="entry name" value="DH_2"/>
    <property type="match status" value="1"/>
</dbReference>
<protein>
    <submittedName>
        <fullName evidence="4">MCF2L2</fullName>
    </submittedName>
</protein>
<reference evidence="4" key="1">
    <citation type="submission" date="2020-06" db="EMBL/GenBank/DDBJ databases">
        <title>Draft genome of Bugula neritina, a colonial animal packing powerful symbionts and potential medicines.</title>
        <authorList>
            <person name="Rayko M."/>
        </authorList>
    </citation>
    <scope>NUCLEOTIDE SEQUENCE [LARGE SCALE GENOMIC DNA]</scope>
    <source>
        <strain evidence="4">Kwan_BN1</strain>
    </source>
</reference>
<feature type="domain" description="DH" evidence="3">
    <location>
        <begin position="145"/>
        <end position="319"/>
    </location>
</feature>
<feature type="region of interest" description="Disordered" evidence="2">
    <location>
        <begin position="1"/>
        <end position="65"/>
    </location>
</feature>
<feature type="region of interest" description="Disordered" evidence="2">
    <location>
        <begin position="382"/>
        <end position="410"/>
    </location>
</feature>
<evidence type="ECO:0000256" key="1">
    <source>
        <dbReference type="ARBA" id="ARBA00022658"/>
    </source>
</evidence>
<dbReference type="InterPro" id="IPR051336">
    <property type="entry name" value="RhoGEF_Guanine_NuclExch_SF"/>
</dbReference>